<keyword evidence="1" id="KW-0472">Membrane</keyword>
<dbReference type="AlphaFoldDB" id="A0A2H0UPB5"/>
<protein>
    <submittedName>
        <fullName evidence="2">Uncharacterized protein</fullName>
    </submittedName>
</protein>
<organism evidence="2 3">
    <name type="scientific">Candidatus Harrisonbacteria bacterium CG10_big_fil_rev_8_21_14_0_10_45_28</name>
    <dbReference type="NCBI Taxonomy" id="1974586"/>
    <lineage>
        <taxon>Bacteria</taxon>
        <taxon>Candidatus Harrisoniibacteriota</taxon>
    </lineage>
</organism>
<evidence type="ECO:0000313" key="3">
    <source>
        <dbReference type="Proteomes" id="UP000230903"/>
    </source>
</evidence>
<sequence length="105" mass="11239">MHRLRQIILALGLSVAVLFLALIFVNIKNDSALNPEQDELALGDLNLSTNRPSQTALAAKELAELLMANNPDGPALIDGEYGISTLSPEKIADQILTSKINEAST</sequence>
<evidence type="ECO:0000256" key="1">
    <source>
        <dbReference type="SAM" id="Phobius"/>
    </source>
</evidence>
<gene>
    <name evidence="2" type="ORF">COU10_00380</name>
</gene>
<reference evidence="3" key="1">
    <citation type="submission" date="2017-09" db="EMBL/GenBank/DDBJ databases">
        <title>Depth-based differentiation of microbial function through sediment-hosted aquifers and enrichment of novel symbionts in the deep terrestrial subsurface.</title>
        <authorList>
            <person name="Probst A.J."/>
            <person name="Ladd B."/>
            <person name="Jarett J.K."/>
            <person name="Geller-Mcgrath D.E."/>
            <person name="Sieber C.M.K."/>
            <person name="Emerson J.B."/>
            <person name="Anantharaman K."/>
            <person name="Thomas B.C."/>
            <person name="Malmstrom R."/>
            <person name="Stieglmeier M."/>
            <person name="Klingl A."/>
            <person name="Woyke T."/>
            <person name="Ryan C.M."/>
            <person name="Banfield J.F."/>
        </authorList>
    </citation>
    <scope>NUCLEOTIDE SEQUENCE [LARGE SCALE GENOMIC DNA]</scope>
</reference>
<evidence type="ECO:0000313" key="2">
    <source>
        <dbReference type="EMBL" id="PIR88234.1"/>
    </source>
</evidence>
<accession>A0A2H0UPB5</accession>
<comment type="caution">
    <text evidence="2">The sequence shown here is derived from an EMBL/GenBank/DDBJ whole genome shotgun (WGS) entry which is preliminary data.</text>
</comment>
<feature type="non-terminal residue" evidence="2">
    <location>
        <position position="105"/>
    </location>
</feature>
<keyword evidence="1" id="KW-0812">Transmembrane</keyword>
<dbReference type="Proteomes" id="UP000230903">
    <property type="component" value="Unassembled WGS sequence"/>
</dbReference>
<dbReference type="EMBL" id="PFBC01000006">
    <property type="protein sequence ID" value="PIR88234.1"/>
    <property type="molecule type" value="Genomic_DNA"/>
</dbReference>
<feature type="transmembrane region" description="Helical" evidence="1">
    <location>
        <begin position="7"/>
        <end position="27"/>
    </location>
</feature>
<keyword evidence="1" id="KW-1133">Transmembrane helix</keyword>
<proteinExistence type="predicted"/>
<name>A0A2H0UPB5_9BACT</name>